<reference evidence="1 2" key="1">
    <citation type="submission" date="2023-07" db="EMBL/GenBank/DDBJ databases">
        <title>Functional and genomic diversity of the sorghum phyllosphere microbiome.</title>
        <authorList>
            <person name="Shade A."/>
        </authorList>
    </citation>
    <scope>NUCLEOTIDE SEQUENCE [LARGE SCALE GENOMIC DNA]</scope>
    <source>
        <strain evidence="1 2">SORGH_AS_1207</strain>
    </source>
</reference>
<sequence length="199" mass="22044">MSDLEERFADAVAAIGRVLKTHGFRKKRYVWTRVGDGVVHEVDLQRSHGNSPDSVRFYVNASAYVAAFARAIGDRVPENLASATAQYSTRFETISEWPTDRVDMERDAEAVSSALPSAIEQVVTHLDGITDEASLARTLFDSGSFLDDDLFAWFCATGRLADARAQFAAARERFGTQDRWPRLAANFDETAQKYGVALS</sequence>
<keyword evidence="2" id="KW-1185">Reference proteome</keyword>
<organism evidence="1 2">
    <name type="scientific">Microbacterium trichothecenolyticum</name>
    <name type="common">Aureobacterium trichothecenolyticum</name>
    <dbReference type="NCBI Taxonomy" id="69370"/>
    <lineage>
        <taxon>Bacteria</taxon>
        <taxon>Bacillati</taxon>
        <taxon>Actinomycetota</taxon>
        <taxon>Actinomycetes</taxon>
        <taxon>Micrococcales</taxon>
        <taxon>Microbacteriaceae</taxon>
        <taxon>Microbacterium</taxon>
    </lineage>
</organism>
<dbReference type="RefSeq" id="WP_307483046.1">
    <property type="nucleotide sequence ID" value="NZ_JAUTBF010000001.1"/>
</dbReference>
<dbReference type="Proteomes" id="UP001226691">
    <property type="component" value="Unassembled WGS sequence"/>
</dbReference>
<comment type="caution">
    <text evidence="1">The sequence shown here is derived from an EMBL/GenBank/DDBJ whole genome shotgun (WGS) entry which is preliminary data.</text>
</comment>
<dbReference type="EMBL" id="JAUTBF010000001">
    <property type="protein sequence ID" value="MDQ1123461.1"/>
    <property type="molecule type" value="Genomic_DNA"/>
</dbReference>
<dbReference type="Pfam" id="PF14137">
    <property type="entry name" value="DUF4304"/>
    <property type="match status" value="1"/>
</dbReference>
<accession>A0ABU0TUX1</accession>
<protein>
    <recommendedName>
        <fullName evidence="3">DUF4304 domain-containing protein</fullName>
    </recommendedName>
</protein>
<proteinExistence type="predicted"/>
<evidence type="ECO:0000313" key="1">
    <source>
        <dbReference type="EMBL" id="MDQ1123461.1"/>
    </source>
</evidence>
<dbReference type="InterPro" id="IPR025412">
    <property type="entry name" value="DUF4304"/>
</dbReference>
<gene>
    <name evidence="1" type="ORF">QE412_002034</name>
</gene>
<evidence type="ECO:0008006" key="3">
    <source>
        <dbReference type="Google" id="ProtNLM"/>
    </source>
</evidence>
<name>A0ABU0TUX1_MICTR</name>
<evidence type="ECO:0000313" key="2">
    <source>
        <dbReference type="Proteomes" id="UP001226691"/>
    </source>
</evidence>